<dbReference type="AlphaFoldDB" id="A0A0P4RGT4"/>
<comment type="caution">
    <text evidence="2">The sequence shown here is derived from an EMBL/GenBank/DDBJ whole genome shotgun (WGS) entry which is preliminary data.</text>
</comment>
<feature type="region of interest" description="Disordered" evidence="1">
    <location>
        <begin position="1"/>
        <end position="76"/>
    </location>
</feature>
<evidence type="ECO:0000313" key="2">
    <source>
        <dbReference type="EMBL" id="GAO12993.1"/>
    </source>
</evidence>
<evidence type="ECO:0000313" key="3">
    <source>
        <dbReference type="Proteomes" id="UP000048965"/>
    </source>
</evidence>
<dbReference type="EMBL" id="BBNO01000015">
    <property type="protein sequence ID" value="GAO12993.1"/>
    <property type="molecule type" value="Genomic_DNA"/>
</dbReference>
<accession>A0A0P4RGT4</accession>
<feature type="compositionally biased region" description="Low complexity" evidence="1">
    <location>
        <begin position="29"/>
        <end position="39"/>
    </location>
</feature>
<keyword evidence="3" id="KW-1185">Reference proteome</keyword>
<feature type="compositionally biased region" description="Basic residues" evidence="1">
    <location>
        <begin position="59"/>
        <end position="68"/>
    </location>
</feature>
<reference evidence="3" key="1">
    <citation type="submission" date="2014-09" db="EMBL/GenBank/DDBJ databases">
        <title>Whole genome shotgun sequence of Streptomyces sp. NBRC 110027.</title>
        <authorList>
            <person name="Komaki H."/>
            <person name="Ichikawa N."/>
            <person name="Katano-Makiyama Y."/>
            <person name="Hosoyama A."/>
            <person name="Hashimoto M."/>
            <person name="Uohara A."/>
            <person name="Kitahashi Y."/>
            <person name="Ohji S."/>
            <person name="Kimura A."/>
            <person name="Yamazoe A."/>
            <person name="Igarashi Y."/>
            <person name="Fujita N."/>
        </authorList>
    </citation>
    <scope>NUCLEOTIDE SEQUENCE [LARGE SCALE GENOMIC DNA]</scope>
    <source>
        <strain evidence="3">NBRC 110027</strain>
    </source>
</reference>
<protein>
    <submittedName>
        <fullName evidence="2">Uncharacterized protein</fullName>
    </submittedName>
</protein>
<reference evidence="2 3" key="2">
    <citation type="journal article" date="2015" name="Stand. Genomic Sci.">
        <title>Draft genome sequence of marine-derived Streptomyces sp. TP-A0598, a producer of anti-MRSA antibiotic lydicamycins.</title>
        <authorList>
            <person name="Komaki H."/>
            <person name="Ichikawa N."/>
            <person name="Hosoyama A."/>
            <person name="Fujita N."/>
            <person name="Igarashi Y."/>
        </authorList>
    </citation>
    <scope>NUCLEOTIDE SEQUENCE [LARGE SCALE GENOMIC DNA]</scope>
    <source>
        <strain evidence="2 3">NBRC 110027</strain>
    </source>
</reference>
<name>A0A0P4RGT4_9ACTN</name>
<proteinExistence type="predicted"/>
<evidence type="ECO:0000256" key="1">
    <source>
        <dbReference type="SAM" id="MobiDB-lite"/>
    </source>
</evidence>
<feature type="compositionally biased region" description="Low complexity" evidence="1">
    <location>
        <begin position="7"/>
        <end position="16"/>
    </location>
</feature>
<sequence>MLAMSHAGPSPRARGAAGTGKGRRGKGGTILARPGAARLLARRGRRGGVLATGEAYSRPAHHKKGSKPRRTEERQT</sequence>
<dbReference type="Proteomes" id="UP000048965">
    <property type="component" value="Unassembled WGS sequence"/>
</dbReference>
<gene>
    <name evidence="2" type="ORF">TPA0598_15_00320</name>
</gene>
<organism evidence="2 3">
    <name type="scientific">Streptomyces lydicamycinicus</name>
    <dbReference type="NCBI Taxonomy" id="1546107"/>
    <lineage>
        <taxon>Bacteria</taxon>
        <taxon>Bacillati</taxon>
        <taxon>Actinomycetota</taxon>
        <taxon>Actinomycetes</taxon>
        <taxon>Kitasatosporales</taxon>
        <taxon>Streptomycetaceae</taxon>
        <taxon>Streptomyces</taxon>
    </lineage>
</organism>